<dbReference type="Proteomes" id="UP000032266">
    <property type="component" value="Chromosome"/>
</dbReference>
<dbReference type="KEGG" id="gsn:YC6258_04023"/>
<accession>A0A0C5W055</accession>
<dbReference type="EMBL" id="CP007142">
    <property type="protein sequence ID" value="AJQ96059.1"/>
    <property type="molecule type" value="Genomic_DNA"/>
</dbReference>
<evidence type="ECO:0000313" key="2">
    <source>
        <dbReference type="Proteomes" id="UP000032266"/>
    </source>
</evidence>
<organism evidence="1 2">
    <name type="scientific">Gynuella sunshinyii YC6258</name>
    <dbReference type="NCBI Taxonomy" id="1445510"/>
    <lineage>
        <taxon>Bacteria</taxon>
        <taxon>Pseudomonadati</taxon>
        <taxon>Pseudomonadota</taxon>
        <taxon>Gammaproteobacteria</taxon>
        <taxon>Oceanospirillales</taxon>
        <taxon>Saccharospirillaceae</taxon>
        <taxon>Gynuella</taxon>
    </lineage>
</organism>
<keyword evidence="2" id="KW-1185">Reference proteome</keyword>
<dbReference type="STRING" id="1445510.YC6258_04023"/>
<reference evidence="1 2" key="1">
    <citation type="submission" date="2014-01" db="EMBL/GenBank/DDBJ databases">
        <title>Full genme sequencing of cellulolytic bacterium Gynuella sunshinyii YC6258T gen. nov., sp. nov.</title>
        <authorList>
            <person name="Khan H."/>
            <person name="Chung E.J."/>
            <person name="Chung Y.R."/>
        </authorList>
    </citation>
    <scope>NUCLEOTIDE SEQUENCE [LARGE SCALE GENOMIC DNA]</scope>
    <source>
        <strain evidence="1 2">YC6258</strain>
    </source>
</reference>
<dbReference type="AlphaFoldDB" id="A0A0C5W055"/>
<name>A0A0C5W055_9GAMM</name>
<evidence type="ECO:0000313" key="1">
    <source>
        <dbReference type="EMBL" id="AJQ96059.1"/>
    </source>
</evidence>
<gene>
    <name evidence="1" type="ORF">YC6258_04023</name>
</gene>
<proteinExistence type="predicted"/>
<sequence length="56" mass="6239">MWSSTSCFFDPAYAINSEWLLVLALFECQAMLMSLSVHPCSCTPANALGELLKRIK</sequence>
<dbReference type="HOGENOM" id="CLU_3007932_0_0_6"/>
<protein>
    <submittedName>
        <fullName evidence="1">Uncharacterized protein</fullName>
    </submittedName>
</protein>